<feature type="non-terminal residue" evidence="3">
    <location>
        <position position="115"/>
    </location>
</feature>
<feature type="compositionally biased region" description="Basic and acidic residues" evidence="1">
    <location>
        <begin position="49"/>
        <end position="58"/>
    </location>
</feature>
<keyword evidence="2" id="KW-0812">Transmembrane</keyword>
<accession>A0AAD1W5A7</accession>
<evidence type="ECO:0000313" key="4">
    <source>
        <dbReference type="Proteomes" id="UP001295444"/>
    </source>
</evidence>
<sequence length="115" mass="12847">QPYTCILAFSVNDILEPMLLLLSLAPLLFLLLGKYERDQIHIIGGEANPDLHEPEQGKAHGSVQATPDRRTQPLNAGYTHLEVGTGARYQKRSPDPDSLPLLYYKTFLTKQDSSQ</sequence>
<dbReference type="Proteomes" id="UP001295444">
    <property type="component" value="Chromosome 04"/>
</dbReference>
<dbReference type="EMBL" id="OW240915">
    <property type="protein sequence ID" value="CAH2283929.1"/>
    <property type="molecule type" value="Genomic_DNA"/>
</dbReference>
<evidence type="ECO:0000256" key="2">
    <source>
        <dbReference type="SAM" id="Phobius"/>
    </source>
</evidence>
<keyword evidence="4" id="KW-1185">Reference proteome</keyword>
<gene>
    <name evidence="3" type="ORF">PECUL_23A025648</name>
</gene>
<keyword evidence="2" id="KW-0472">Membrane</keyword>
<protein>
    <submittedName>
        <fullName evidence="3">Uncharacterized protein</fullName>
    </submittedName>
</protein>
<reference evidence="3" key="1">
    <citation type="submission" date="2022-03" db="EMBL/GenBank/DDBJ databases">
        <authorList>
            <person name="Alioto T."/>
            <person name="Alioto T."/>
            <person name="Gomez Garrido J."/>
        </authorList>
    </citation>
    <scope>NUCLEOTIDE SEQUENCE</scope>
</reference>
<keyword evidence="2" id="KW-1133">Transmembrane helix</keyword>
<feature type="region of interest" description="Disordered" evidence="1">
    <location>
        <begin position="46"/>
        <end position="77"/>
    </location>
</feature>
<dbReference type="AlphaFoldDB" id="A0AAD1W5A7"/>
<proteinExistence type="predicted"/>
<evidence type="ECO:0000256" key="1">
    <source>
        <dbReference type="SAM" id="MobiDB-lite"/>
    </source>
</evidence>
<evidence type="ECO:0000313" key="3">
    <source>
        <dbReference type="EMBL" id="CAH2283929.1"/>
    </source>
</evidence>
<organism evidence="3 4">
    <name type="scientific">Pelobates cultripes</name>
    <name type="common">Western spadefoot toad</name>
    <dbReference type="NCBI Taxonomy" id="61616"/>
    <lineage>
        <taxon>Eukaryota</taxon>
        <taxon>Metazoa</taxon>
        <taxon>Chordata</taxon>
        <taxon>Craniata</taxon>
        <taxon>Vertebrata</taxon>
        <taxon>Euteleostomi</taxon>
        <taxon>Amphibia</taxon>
        <taxon>Batrachia</taxon>
        <taxon>Anura</taxon>
        <taxon>Pelobatoidea</taxon>
        <taxon>Pelobatidae</taxon>
        <taxon>Pelobates</taxon>
    </lineage>
</organism>
<feature type="transmembrane region" description="Helical" evidence="2">
    <location>
        <begin position="14"/>
        <end position="32"/>
    </location>
</feature>
<name>A0AAD1W5A7_PELCU</name>
<feature type="non-terminal residue" evidence="3">
    <location>
        <position position="1"/>
    </location>
</feature>